<reference evidence="4" key="1">
    <citation type="journal article" date="2013" name="Nat. Genet.">
        <title>The Capsella rubella genome and the genomic consequences of rapid mating system evolution.</title>
        <authorList>
            <person name="Slotte T."/>
            <person name="Hazzouri K.M."/>
            <person name="Agren J.A."/>
            <person name="Koenig D."/>
            <person name="Maumus F."/>
            <person name="Guo Y.L."/>
            <person name="Steige K."/>
            <person name="Platts A.E."/>
            <person name="Escobar J.S."/>
            <person name="Newman L.K."/>
            <person name="Wang W."/>
            <person name="Mandakova T."/>
            <person name="Vello E."/>
            <person name="Smith L.M."/>
            <person name="Henz S.R."/>
            <person name="Steffen J."/>
            <person name="Takuno S."/>
            <person name="Brandvain Y."/>
            <person name="Coop G."/>
            <person name="Andolfatto P."/>
            <person name="Hu T.T."/>
            <person name="Blanchette M."/>
            <person name="Clark R.M."/>
            <person name="Quesneville H."/>
            <person name="Nordborg M."/>
            <person name="Gaut B.S."/>
            <person name="Lysak M.A."/>
            <person name="Jenkins J."/>
            <person name="Grimwood J."/>
            <person name="Chapman J."/>
            <person name="Prochnik S."/>
            <person name="Shu S."/>
            <person name="Rokhsar D."/>
            <person name="Schmutz J."/>
            <person name="Weigel D."/>
            <person name="Wright S.I."/>
        </authorList>
    </citation>
    <scope>NUCLEOTIDE SEQUENCE [LARGE SCALE GENOMIC DNA]</scope>
    <source>
        <strain evidence="4">cv. Monte Gargano</strain>
    </source>
</reference>
<dbReference type="EMBL" id="KB870807">
    <property type="protein sequence ID" value="EOA32881.1"/>
    <property type="molecule type" value="Genomic_DNA"/>
</dbReference>
<dbReference type="GO" id="GO:0010181">
    <property type="term" value="F:FMN binding"/>
    <property type="evidence" value="ECO:0007669"/>
    <property type="project" value="TreeGrafter"/>
</dbReference>
<organism evidence="3 4">
    <name type="scientific">Capsella rubella</name>
    <dbReference type="NCBI Taxonomy" id="81985"/>
    <lineage>
        <taxon>Eukaryota</taxon>
        <taxon>Viridiplantae</taxon>
        <taxon>Streptophyta</taxon>
        <taxon>Embryophyta</taxon>
        <taxon>Tracheophyta</taxon>
        <taxon>Spermatophyta</taxon>
        <taxon>Magnoliopsida</taxon>
        <taxon>eudicotyledons</taxon>
        <taxon>Gunneridae</taxon>
        <taxon>Pentapetalae</taxon>
        <taxon>rosids</taxon>
        <taxon>malvids</taxon>
        <taxon>Brassicales</taxon>
        <taxon>Brassicaceae</taxon>
        <taxon>Camelineae</taxon>
        <taxon>Capsella</taxon>
    </lineage>
</organism>
<sequence>MAMGRNAEAEQESQVLPRVEKASMYDRSGLTKETRNEVLTKAGSTKGVRHFEFQCVCSTIQYEVGDVVELLSSENPSAIDAFLEHCDLDPKSFITVMSFYATAEHEKERPQYFASPEGRDDLYNYNQEERKHS</sequence>
<dbReference type="Proteomes" id="UP000029121">
    <property type="component" value="Unassembled WGS sequence"/>
</dbReference>
<evidence type="ECO:0008006" key="5">
    <source>
        <dbReference type="Google" id="ProtNLM"/>
    </source>
</evidence>
<feature type="compositionally biased region" description="Basic and acidic residues" evidence="2">
    <location>
        <begin position="117"/>
        <end position="133"/>
    </location>
</feature>
<dbReference type="PANTHER" id="PTHR19384:SF10">
    <property type="entry name" value="NADPH-DEPENDENT DIFLAVIN OXIDOREDUCTASE 1"/>
    <property type="match status" value="1"/>
</dbReference>
<name>R0GBB2_9BRAS</name>
<gene>
    <name evidence="3" type="ORF">CARUB_v10016196mg</name>
</gene>
<dbReference type="GO" id="GO:0016491">
    <property type="term" value="F:oxidoreductase activity"/>
    <property type="evidence" value="ECO:0007669"/>
    <property type="project" value="InterPro"/>
</dbReference>
<keyword evidence="1" id="KW-0285">Flavoprotein</keyword>
<dbReference type="InterPro" id="IPR023173">
    <property type="entry name" value="NADPH_Cyt_P450_Rdtase_alpha"/>
</dbReference>
<dbReference type="GO" id="GO:0050660">
    <property type="term" value="F:flavin adenine dinucleotide binding"/>
    <property type="evidence" value="ECO:0007669"/>
    <property type="project" value="TreeGrafter"/>
</dbReference>
<protein>
    <recommendedName>
        <fullName evidence="5">Sulfite reductase [NADPH] flavoprotein alpha-component-like FAD-binding domain-containing protein</fullName>
    </recommendedName>
</protein>
<dbReference type="InterPro" id="IPR017938">
    <property type="entry name" value="Riboflavin_synthase-like_b-brl"/>
</dbReference>
<feature type="region of interest" description="Disordered" evidence="2">
    <location>
        <begin position="1"/>
        <end position="20"/>
    </location>
</feature>
<evidence type="ECO:0000313" key="3">
    <source>
        <dbReference type="EMBL" id="EOA32881.1"/>
    </source>
</evidence>
<proteinExistence type="predicted"/>
<dbReference type="GO" id="GO:0005829">
    <property type="term" value="C:cytosol"/>
    <property type="evidence" value="ECO:0007669"/>
    <property type="project" value="TreeGrafter"/>
</dbReference>
<dbReference type="STRING" id="81985.R0GBB2"/>
<dbReference type="Gene3D" id="1.20.990.10">
    <property type="entry name" value="NADPH-cytochrome p450 Reductase, Chain A, domain 3"/>
    <property type="match status" value="1"/>
</dbReference>
<dbReference type="AlphaFoldDB" id="R0GBB2"/>
<dbReference type="eggNOG" id="KOG1159">
    <property type="taxonomic scope" value="Eukaryota"/>
</dbReference>
<accession>R0GBB2</accession>
<evidence type="ECO:0000313" key="4">
    <source>
        <dbReference type="Proteomes" id="UP000029121"/>
    </source>
</evidence>
<dbReference type="SUPFAM" id="SSF63380">
    <property type="entry name" value="Riboflavin synthase domain-like"/>
    <property type="match status" value="1"/>
</dbReference>
<evidence type="ECO:0000256" key="1">
    <source>
        <dbReference type="ARBA" id="ARBA00022630"/>
    </source>
</evidence>
<feature type="region of interest" description="Disordered" evidence="2">
    <location>
        <begin position="109"/>
        <end position="133"/>
    </location>
</feature>
<keyword evidence="4" id="KW-1185">Reference proteome</keyword>
<evidence type="ECO:0000256" key="2">
    <source>
        <dbReference type="SAM" id="MobiDB-lite"/>
    </source>
</evidence>
<dbReference type="PANTHER" id="PTHR19384">
    <property type="entry name" value="NITRIC OXIDE SYNTHASE-RELATED"/>
    <property type="match status" value="1"/>
</dbReference>